<protein>
    <submittedName>
        <fullName evidence="11">Dienelactone hydrolase family protein</fullName>
    </submittedName>
</protein>
<dbReference type="PANTHER" id="PTHR38050">
    <property type="match status" value="1"/>
</dbReference>
<dbReference type="PANTHER" id="PTHR38050:SF1">
    <property type="entry name" value="FERULOYL ESTERASE C"/>
    <property type="match status" value="1"/>
</dbReference>
<evidence type="ECO:0000256" key="1">
    <source>
        <dbReference type="ARBA" id="ARBA00004613"/>
    </source>
</evidence>
<dbReference type="RefSeq" id="WP_133532457.1">
    <property type="nucleotide sequence ID" value="NZ_SNXR01000012.1"/>
</dbReference>
<dbReference type="InterPro" id="IPR002925">
    <property type="entry name" value="Dienelactn_hydro"/>
</dbReference>
<evidence type="ECO:0000256" key="6">
    <source>
        <dbReference type="ARBA" id="ARBA00022801"/>
    </source>
</evidence>
<dbReference type="InterPro" id="IPR029058">
    <property type="entry name" value="AB_hydrolase_fold"/>
</dbReference>
<keyword evidence="7" id="KW-0119">Carbohydrate metabolism</keyword>
<dbReference type="EMBL" id="SNXR01000012">
    <property type="protein sequence ID" value="TDP60167.1"/>
    <property type="molecule type" value="Genomic_DNA"/>
</dbReference>
<keyword evidence="6 11" id="KW-0378">Hydrolase</keyword>
<evidence type="ECO:0000256" key="5">
    <source>
        <dbReference type="ARBA" id="ARBA00022729"/>
    </source>
</evidence>
<reference evidence="11 12" key="1">
    <citation type="submission" date="2019-03" db="EMBL/GenBank/DDBJ databases">
        <title>Genomic Encyclopedia of Archaeal and Bacterial Type Strains, Phase II (KMG-II): from individual species to whole genera.</title>
        <authorList>
            <person name="Goeker M."/>
        </authorList>
    </citation>
    <scope>NUCLEOTIDE SEQUENCE [LARGE SCALE GENOMIC DNA]</scope>
    <source>
        <strain evidence="11 12">DSM 25687</strain>
    </source>
</reference>
<sequence length="378" mass="43018">MKTILNLFGLFLAISSYSQTYEEQLNKAGEALGKKEYCTALPFFKDAFKDETKIGTYDYAYGSVAAANCNEEQLALVWLKKASEKGFGQNNGEIDFIASDPSFEKLHNYKEWNEIISSIRSALAEKNAIQKKKDDNWLAEINNNKINFKTKKAKAGFALYFTKVDTINVPFLVYVPKNYNPKIATKAIVYLHGGVVNTDNFNYQNSDLATGEPIFAVGEKFNAIIIYPFGKKTFGWVNQLKAFENVNSIVKQVQKTYNIDAKKIYLGGMSNGGSATFWFASQKNNIYKAFYTFSALPKLEIDEINFSNITKPIFSVHANDDDLYKTDEIKKLYETQKLNAKNWNFETIENGGHGFIYQPNSKEIIETTFNKMLEKRKN</sequence>
<organism evidence="11 12">
    <name type="scientific">Flavobacterium dankookense</name>
    <dbReference type="NCBI Taxonomy" id="706186"/>
    <lineage>
        <taxon>Bacteria</taxon>
        <taxon>Pseudomonadati</taxon>
        <taxon>Bacteroidota</taxon>
        <taxon>Flavobacteriia</taxon>
        <taxon>Flavobacteriales</taxon>
        <taxon>Flavobacteriaceae</taxon>
        <taxon>Flavobacterium</taxon>
    </lineage>
</organism>
<dbReference type="AlphaFoldDB" id="A0A4R6QDA2"/>
<evidence type="ECO:0000256" key="8">
    <source>
        <dbReference type="ARBA" id="ARBA00023326"/>
    </source>
</evidence>
<evidence type="ECO:0000313" key="11">
    <source>
        <dbReference type="EMBL" id="TDP60167.1"/>
    </source>
</evidence>
<keyword evidence="12" id="KW-1185">Reference proteome</keyword>
<comment type="function">
    <text evidence="9">Involved in degradation of plant cell walls. Hydrolyzes the feruloyl-arabinose ester bond in arabinoxylans, and the feruloyl-galactose ester bond in pectin. Active against paranitrophenyl-acetate, methyl ferulate and wheat arabinoxylan.</text>
</comment>
<keyword evidence="8" id="KW-0624">Polysaccharide degradation</keyword>
<dbReference type="SUPFAM" id="SSF53474">
    <property type="entry name" value="alpha/beta-Hydrolases"/>
    <property type="match status" value="1"/>
</dbReference>
<evidence type="ECO:0000256" key="9">
    <source>
        <dbReference type="ARBA" id="ARBA00025250"/>
    </source>
</evidence>
<comment type="caution">
    <text evidence="11">The sequence shown here is derived from an EMBL/GenBank/DDBJ whole genome shotgun (WGS) entry which is preliminary data.</text>
</comment>
<dbReference type="InterPro" id="IPR043595">
    <property type="entry name" value="FaeB/C/D"/>
</dbReference>
<dbReference type="GO" id="GO:0030600">
    <property type="term" value="F:feruloyl esterase activity"/>
    <property type="evidence" value="ECO:0007669"/>
    <property type="project" value="InterPro"/>
</dbReference>
<evidence type="ECO:0000256" key="2">
    <source>
        <dbReference type="ARBA" id="ARBA00010278"/>
    </source>
</evidence>
<name>A0A4R6QDA2_9FLAO</name>
<dbReference type="Gene3D" id="3.40.50.1820">
    <property type="entry name" value="alpha/beta hydrolase"/>
    <property type="match status" value="1"/>
</dbReference>
<proteinExistence type="inferred from homology"/>
<comment type="similarity">
    <text evidence="2">Belongs to the faeC family.</text>
</comment>
<dbReference type="Proteomes" id="UP000295260">
    <property type="component" value="Unassembled WGS sequence"/>
</dbReference>
<evidence type="ECO:0000313" key="12">
    <source>
        <dbReference type="Proteomes" id="UP000295260"/>
    </source>
</evidence>
<feature type="domain" description="Dienelactone hydrolase" evidence="10">
    <location>
        <begin position="244"/>
        <end position="361"/>
    </location>
</feature>
<keyword evidence="4" id="KW-0858">Xylan degradation</keyword>
<comment type="subcellular location">
    <subcellularLocation>
        <location evidence="1">Secreted</location>
    </subcellularLocation>
</comment>
<evidence type="ECO:0000256" key="4">
    <source>
        <dbReference type="ARBA" id="ARBA00022651"/>
    </source>
</evidence>
<dbReference type="GO" id="GO:0005576">
    <property type="term" value="C:extracellular region"/>
    <property type="evidence" value="ECO:0007669"/>
    <property type="project" value="UniProtKB-SubCell"/>
</dbReference>
<dbReference type="GO" id="GO:0045493">
    <property type="term" value="P:xylan catabolic process"/>
    <property type="evidence" value="ECO:0007669"/>
    <property type="project" value="UniProtKB-KW"/>
</dbReference>
<evidence type="ECO:0000259" key="10">
    <source>
        <dbReference type="Pfam" id="PF01738"/>
    </source>
</evidence>
<gene>
    <name evidence="11" type="ORF">BC748_1146</name>
</gene>
<keyword evidence="5" id="KW-0732">Signal</keyword>
<dbReference type="OrthoDB" id="1164858at2"/>
<evidence type="ECO:0000256" key="3">
    <source>
        <dbReference type="ARBA" id="ARBA00022525"/>
    </source>
</evidence>
<keyword evidence="3" id="KW-0964">Secreted</keyword>
<dbReference type="Pfam" id="PF01738">
    <property type="entry name" value="DLH"/>
    <property type="match status" value="1"/>
</dbReference>
<evidence type="ECO:0000256" key="7">
    <source>
        <dbReference type="ARBA" id="ARBA00023277"/>
    </source>
</evidence>
<accession>A0A4R6QDA2</accession>